<evidence type="ECO:0000256" key="3">
    <source>
        <dbReference type="ARBA" id="ARBA00022989"/>
    </source>
</evidence>
<evidence type="ECO:0000256" key="6">
    <source>
        <dbReference type="SAM" id="Phobius"/>
    </source>
</evidence>
<dbReference type="InterPro" id="IPR020846">
    <property type="entry name" value="MFS_dom"/>
</dbReference>
<evidence type="ECO:0000313" key="9">
    <source>
        <dbReference type="Proteomes" id="UP000306985"/>
    </source>
</evidence>
<dbReference type="InterPro" id="IPR052714">
    <property type="entry name" value="MFS_Exporter"/>
</dbReference>
<proteinExistence type="predicted"/>
<feature type="transmembrane region" description="Helical" evidence="6">
    <location>
        <begin position="86"/>
        <end position="106"/>
    </location>
</feature>
<organism evidence="8 9">
    <name type="scientific">Nakamurella flava</name>
    <dbReference type="NCBI Taxonomy" id="2576308"/>
    <lineage>
        <taxon>Bacteria</taxon>
        <taxon>Bacillati</taxon>
        <taxon>Actinomycetota</taxon>
        <taxon>Actinomycetes</taxon>
        <taxon>Nakamurellales</taxon>
        <taxon>Nakamurellaceae</taxon>
        <taxon>Nakamurella</taxon>
    </lineage>
</organism>
<evidence type="ECO:0000313" key="8">
    <source>
        <dbReference type="EMBL" id="TKV57653.1"/>
    </source>
</evidence>
<dbReference type="AlphaFoldDB" id="A0A4U6QC85"/>
<dbReference type="InterPro" id="IPR036259">
    <property type="entry name" value="MFS_trans_sf"/>
</dbReference>
<name>A0A4U6QC85_9ACTN</name>
<dbReference type="PANTHER" id="PTHR23531">
    <property type="entry name" value="QUINOLENE RESISTANCE PROTEIN NORA"/>
    <property type="match status" value="1"/>
</dbReference>
<evidence type="ECO:0000256" key="2">
    <source>
        <dbReference type="ARBA" id="ARBA00022692"/>
    </source>
</evidence>
<feature type="transmembrane region" description="Helical" evidence="6">
    <location>
        <begin position="118"/>
        <end position="135"/>
    </location>
</feature>
<comment type="subcellular location">
    <subcellularLocation>
        <location evidence="1">Cell membrane</location>
        <topology evidence="1">Multi-pass membrane protein</topology>
    </subcellularLocation>
</comment>
<keyword evidence="9" id="KW-1185">Reference proteome</keyword>
<dbReference type="PROSITE" id="PS50850">
    <property type="entry name" value="MFS"/>
    <property type="match status" value="1"/>
</dbReference>
<dbReference type="InterPro" id="IPR011701">
    <property type="entry name" value="MFS"/>
</dbReference>
<dbReference type="EMBL" id="SZZH01000004">
    <property type="protein sequence ID" value="TKV57653.1"/>
    <property type="molecule type" value="Genomic_DNA"/>
</dbReference>
<keyword evidence="4 6" id="KW-0472">Membrane</keyword>
<dbReference type="Proteomes" id="UP000306985">
    <property type="component" value="Unassembled WGS sequence"/>
</dbReference>
<comment type="caution">
    <text evidence="8">The sequence shown here is derived from an EMBL/GenBank/DDBJ whole genome shotgun (WGS) entry which is preliminary data.</text>
</comment>
<feature type="transmembrane region" description="Helical" evidence="6">
    <location>
        <begin position="252"/>
        <end position="275"/>
    </location>
</feature>
<keyword evidence="2 6" id="KW-0812">Transmembrane</keyword>
<evidence type="ECO:0000256" key="5">
    <source>
        <dbReference type="SAM" id="MobiDB-lite"/>
    </source>
</evidence>
<sequence length="431" mass="43135">MAQTLPFPDGGRAAHDGVVPPGHRRRRGPRARTESGDVDSTDDRPALLSLPPIRALLVLSLLGFTGFFLTLSSLPLYAVSVGVPEALAGLPATVLLTATVLTQLGVPRLITAVGRPATLAIGLLALGAPAPLLLVHDELWWLLTDSAVRGIGFGILTVLSPLLATAAVPANRHGAAIGLYGLAVAVPNLVAIPLSVALTGAGRFDVVAWCALAPVLALPLVGRFPDPGPTTDDGAAKDRAVPGTDRFPRGRLAAVLVLLLTVTLAGGGMLAILPVQVDPGLASAALVVMGLVAALTRWGAGVLSDRRSMAPLLLLGSVCGAAGLAVVAGGVHSGTATAALVLVGAAIFGVSYGAVQNLTLLGAFRLAGRSRETTASAAWNATYDAGTAIGALLVGATAASFGLAAALLACGVLVAAVTAPAVLVLRRADDT</sequence>
<feature type="transmembrane region" description="Helical" evidence="6">
    <location>
        <begin position="312"/>
        <end position="331"/>
    </location>
</feature>
<feature type="transmembrane region" description="Helical" evidence="6">
    <location>
        <begin position="401"/>
        <end position="425"/>
    </location>
</feature>
<feature type="compositionally biased region" description="Basic and acidic residues" evidence="5">
    <location>
        <begin position="31"/>
        <end position="43"/>
    </location>
</feature>
<dbReference type="OrthoDB" id="5189108at2"/>
<gene>
    <name evidence="8" type="ORF">FDO65_15990</name>
</gene>
<keyword evidence="3 6" id="KW-1133">Transmembrane helix</keyword>
<reference evidence="8 9" key="1">
    <citation type="submission" date="2019-05" db="EMBL/GenBank/DDBJ databases">
        <title>Nakamurella sp. N5BH11, whole genome shotgun sequence.</title>
        <authorList>
            <person name="Tuo L."/>
        </authorList>
    </citation>
    <scope>NUCLEOTIDE SEQUENCE [LARGE SCALE GENOMIC DNA]</scope>
    <source>
        <strain evidence="8 9">N5BH11</strain>
    </source>
</reference>
<evidence type="ECO:0000259" key="7">
    <source>
        <dbReference type="PROSITE" id="PS50850"/>
    </source>
</evidence>
<dbReference type="Gene3D" id="1.20.1250.20">
    <property type="entry name" value="MFS general substrate transporter like domains"/>
    <property type="match status" value="1"/>
</dbReference>
<dbReference type="GO" id="GO:0005886">
    <property type="term" value="C:plasma membrane"/>
    <property type="evidence" value="ECO:0007669"/>
    <property type="project" value="UniProtKB-SubCell"/>
</dbReference>
<feature type="transmembrane region" description="Helical" evidence="6">
    <location>
        <begin position="337"/>
        <end position="355"/>
    </location>
</feature>
<dbReference type="Pfam" id="PF07690">
    <property type="entry name" value="MFS_1"/>
    <property type="match status" value="1"/>
</dbReference>
<evidence type="ECO:0000256" key="1">
    <source>
        <dbReference type="ARBA" id="ARBA00004651"/>
    </source>
</evidence>
<dbReference type="PANTHER" id="PTHR23531:SF1">
    <property type="entry name" value="QUINOLENE RESISTANCE PROTEIN NORA"/>
    <property type="match status" value="1"/>
</dbReference>
<accession>A0A4U6QC85</accession>
<feature type="transmembrane region" description="Helical" evidence="6">
    <location>
        <begin position="177"/>
        <end position="200"/>
    </location>
</feature>
<feature type="domain" description="Major facilitator superfamily (MFS) profile" evidence="7">
    <location>
        <begin position="52"/>
        <end position="429"/>
    </location>
</feature>
<feature type="transmembrane region" description="Helical" evidence="6">
    <location>
        <begin position="376"/>
        <end position="395"/>
    </location>
</feature>
<dbReference type="GO" id="GO:0022857">
    <property type="term" value="F:transmembrane transporter activity"/>
    <property type="evidence" value="ECO:0007669"/>
    <property type="project" value="InterPro"/>
</dbReference>
<evidence type="ECO:0000256" key="4">
    <source>
        <dbReference type="ARBA" id="ARBA00023136"/>
    </source>
</evidence>
<protein>
    <submittedName>
        <fullName evidence="8">MFS transporter</fullName>
    </submittedName>
</protein>
<feature type="transmembrane region" description="Helical" evidence="6">
    <location>
        <begin position="56"/>
        <end position="80"/>
    </location>
</feature>
<feature type="region of interest" description="Disordered" evidence="5">
    <location>
        <begin position="1"/>
        <end position="43"/>
    </location>
</feature>
<feature type="transmembrane region" description="Helical" evidence="6">
    <location>
        <begin position="281"/>
        <end position="300"/>
    </location>
</feature>
<feature type="transmembrane region" description="Helical" evidence="6">
    <location>
        <begin position="147"/>
        <end position="170"/>
    </location>
</feature>
<dbReference type="SUPFAM" id="SSF103473">
    <property type="entry name" value="MFS general substrate transporter"/>
    <property type="match status" value="1"/>
</dbReference>